<dbReference type="InterPro" id="IPR051918">
    <property type="entry name" value="STPP_CPPED1"/>
</dbReference>
<comment type="caution">
    <text evidence="3">The sequence shown here is derived from an EMBL/GenBank/DDBJ whole genome shotgun (WGS) entry which is preliminary data.</text>
</comment>
<evidence type="ECO:0000259" key="2">
    <source>
        <dbReference type="Pfam" id="PF00149"/>
    </source>
</evidence>
<dbReference type="PANTHER" id="PTHR43143:SF1">
    <property type="entry name" value="SERINE_THREONINE-PROTEIN PHOSPHATASE CPPED1"/>
    <property type="match status" value="1"/>
</dbReference>
<keyword evidence="3" id="KW-0378">Hydrolase</keyword>
<feature type="domain" description="Calcineurin-like phosphoesterase" evidence="2">
    <location>
        <begin position="49"/>
        <end position="222"/>
    </location>
</feature>
<keyword evidence="1" id="KW-0812">Transmembrane</keyword>
<dbReference type="GO" id="GO:0004115">
    <property type="term" value="F:3',5'-cyclic-AMP phosphodiesterase activity"/>
    <property type="evidence" value="ECO:0007669"/>
    <property type="project" value="UniProtKB-EC"/>
</dbReference>
<name>A0A645DYU8_9ZZZZ</name>
<accession>A0A645DYU8</accession>
<dbReference type="EMBL" id="VSSQ01041290">
    <property type="protein sequence ID" value="MPM94694.1"/>
    <property type="molecule type" value="Genomic_DNA"/>
</dbReference>
<keyword evidence="1" id="KW-0472">Membrane</keyword>
<feature type="transmembrane region" description="Helical" evidence="1">
    <location>
        <begin position="291"/>
        <end position="308"/>
    </location>
</feature>
<dbReference type="SUPFAM" id="SSF56300">
    <property type="entry name" value="Metallo-dependent phosphatases"/>
    <property type="match status" value="1"/>
</dbReference>
<sequence>MTAWAILLIAAGLGILTVQGVVFAMLRNDSAPLLPPAGLTLQPERKAFTVAVFSDFAGQIDSVEKIGGDISRNDVAFTLCLGDIVKKRTALDFLHVTGEIRECMPCPVYAAPGNWDRNDVTGWETYRAYFGQDYYFFGYGDTLFVALNTADGNLPEEQRTFLAQTLKRERPHFRRCVIFCHIPPKDPRPEEEHAATPDFSAIFEDIIRPYRIDLILCGHIHCFTESEMAETRLVTTPSAGQEIREPDNPMFGYLLLDFAADGAIGIRRVDVTPDTGREEMEYFFTVELCRIGWFVGAVAAMIAGIALLPRGGRKRAKPPESGNQ</sequence>
<evidence type="ECO:0000313" key="3">
    <source>
        <dbReference type="EMBL" id="MPM94694.1"/>
    </source>
</evidence>
<dbReference type="Gene3D" id="3.60.21.10">
    <property type="match status" value="1"/>
</dbReference>
<organism evidence="3">
    <name type="scientific">bioreactor metagenome</name>
    <dbReference type="NCBI Taxonomy" id="1076179"/>
    <lineage>
        <taxon>unclassified sequences</taxon>
        <taxon>metagenomes</taxon>
        <taxon>ecological metagenomes</taxon>
    </lineage>
</organism>
<dbReference type="PANTHER" id="PTHR43143">
    <property type="entry name" value="METALLOPHOSPHOESTERASE, CALCINEURIN SUPERFAMILY"/>
    <property type="match status" value="1"/>
</dbReference>
<evidence type="ECO:0000256" key="1">
    <source>
        <dbReference type="SAM" id="Phobius"/>
    </source>
</evidence>
<dbReference type="Pfam" id="PF00149">
    <property type="entry name" value="Metallophos"/>
    <property type="match status" value="1"/>
</dbReference>
<dbReference type="InterPro" id="IPR004843">
    <property type="entry name" value="Calcineurin-like_PHP"/>
</dbReference>
<dbReference type="InterPro" id="IPR029052">
    <property type="entry name" value="Metallo-depent_PP-like"/>
</dbReference>
<protein>
    <submittedName>
        <fullName evidence="3">3',5'-cyclic adenosine monophosphate phosphodiesterase CpdA</fullName>
        <ecNumber evidence="3">3.1.4.53</ecNumber>
    </submittedName>
</protein>
<dbReference type="AlphaFoldDB" id="A0A645DYU8"/>
<keyword evidence="1" id="KW-1133">Transmembrane helix</keyword>
<reference evidence="3" key="1">
    <citation type="submission" date="2019-08" db="EMBL/GenBank/DDBJ databases">
        <authorList>
            <person name="Kucharzyk K."/>
            <person name="Murdoch R.W."/>
            <person name="Higgins S."/>
            <person name="Loffler F."/>
        </authorList>
    </citation>
    <scope>NUCLEOTIDE SEQUENCE</scope>
</reference>
<dbReference type="EC" id="3.1.4.53" evidence="3"/>
<proteinExistence type="predicted"/>
<gene>
    <name evidence="3" type="primary">cpdA_76</name>
    <name evidence="3" type="ORF">SDC9_141842</name>
</gene>